<dbReference type="InterPro" id="IPR001245">
    <property type="entry name" value="Ser-Thr/Tyr_kinase_cat_dom"/>
</dbReference>
<dbReference type="GO" id="GO:0005524">
    <property type="term" value="F:ATP binding"/>
    <property type="evidence" value="ECO:0007669"/>
    <property type="project" value="UniProtKB-UniRule"/>
</dbReference>
<organism evidence="15 16">
    <name type="scientific">Eleusine coracana subsp. coracana</name>
    <dbReference type="NCBI Taxonomy" id="191504"/>
    <lineage>
        <taxon>Eukaryota</taxon>
        <taxon>Viridiplantae</taxon>
        <taxon>Streptophyta</taxon>
        <taxon>Embryophyta</taxon>
        <taxon>Tracheophyta</taxon>
        <taxon>Spermatophyta</taxon>
        <taxon>Magnoliopsida</taxon>
        <taxon>Liliopsida</taxon>
        <taxon>Poales</taxon>
        <taxon>Poaceae</taxon>
        <taxon>PACMAD clade</taxon>
        <taxon>Chloridoideae</taxon>
        <taxon>Cynodonteae</taxon>
        <taxon>Eleusininae</taxon>
        <taxon>Eleusine</taxon>
    </lineage>
</organism>
<dbReference type="InterPro" id="IPR050528">
    <property type="entry name" value="L-type_Lectin-RKs"/>
</dbReference>
<keyword evidence="5" id="KW-0732">Signal</keyword>
<comment type="similarity">
    <text evidence="3">In the C-terminal section; belongs to the protein kinase superfamily. Ser/Thr protein kinase family.</text>
</comment>
<keyword evidence="9 13" id="KW-1133">Transmembrane helix</keyword>
<sequence>MWSSLRSSFELPQLFATLATTTKPWSSVPHRHEHLHKLLVHVSDDIHGAISRGRRYSLPLRSLPSLLIRRRRLQVQRFPTRCQPEPGRLGVGPERRRAPAHRRQVPTHGPRLPRLGRADAPRRGRRRRRLLQHGVRLPDRDHRQPRRGRAGLRNLAVQGAPSRREPWWERFQRRRVRHGAAERDERRQPRWRGPEQQPRAERVGRRVSASLESGEPIQAWVDYDGVTKVLNVTIAPVSVTTTRPRRPLISRAVDLLPVFKNDMYYVGFSATTGNLSSSHYILAWSFRTGGDLSSLPQVPNPPTPPLSRSAVIKIVALAYAGTLAVIVAAIGLALWLRRRAVLAETLEEWELDHPHRLPYRELYIATKGFKASELLGAGGFGQVYRGVLRRSVGVVAIKRISNNGTQGMREFVAEVASLGRLRHRNLVELRGWCKRGQDLLLVYEYMPEARPTMRQACQYLVDGKVDMQEIVFTDRLPRLRVVGVAGLVVVRHNVHGLTTGWPMIADFTNQLLLFGPCICLDKSLYGLDQKNAY</sequence>
<evidence type="ECO:0000256" key="6">
    <source>
        <dbReference type="ARBA" id="ARBA00022734"/>
    </source>
</evidence>
<reference evidence="15" key="1">
    <citation type="journal article" date="2018" name="DNA Res.">
        <title>Multiple hybrid de novo genome assembly of finger millet, an orphan allotetraploid crop.</title>
        <authorList>
            <person name="Hatakeyama M."/>
            <person name="Aluri S."/>
            <person name="Balachadran M.T."/>
            <person name="Sivarajan S.R."/>
            <person name="Patrignani A."/>
            <person name="Gruter S."/>
            <person name="Poveda L."/>
            <person name="Shimizu-Inatsugi R."/>
            <person name="Baeten J."/>
            <person name="Francoijs K.J."/>
            <person name="Nataraja K.N."/>
            <person name="Reddy Y.A.N."/>
            <person name="Phadnis S."/>
            <person name="Ravikumar R.L."/>
            <person name="Schlapbach R."/>
            <person name="Sreeman S.M."/>
            <person name="Shimizu K.K."/>
        </authorList>
    </citation>
    <scope>NUCLEOTIDE SEQUENCE</scope>
</reference>
<feature type="binding site" evidence="11">
    <location>
        <position position="398"/>
    </location>
    <ligand>
        <name>ATP</name>
        <dbReference type="ChEBI" id="CHEBI:30616"/>
    </ligand>
</feature>
<evidence type="ECO:0000256" key="5">
    <source>
        <dbReference type="ARBA" id="ARBA00022729"/>
    </source>
</evidence>
<comment type="subcellular location">
    <subcellularLocation>
        <location evidence="1">Membrane</location>
        <topology evidence="1">Single-pass type I membrane protein</topology>
    </subcellularLocation>
</comment>
<dbReference type="GO" id="GO:0006952">
    <property type="term" value="P:defense response"/>
    <property type="evidence" value="ECO:0007669"/>
    <property type="project" value="UniProtKB-ARBA"/>
</dbReference>
<dbReference type="InterPro" id="IPR000719">
    <property type="entry name" value="Prot_kinase_dom"/>
</dbReference>
<feature type="compositionally biased region" description="Basic and acidic residues" evidence="12">
    <location>
        <begin position="179"/>
        <end position="188"/>
    </location>
</feature>
<dbReference type="PROSITE" id="PS50011">
    <property type="entry name" value="PROTEIN_KINASE_DOM"/>
    <property type="match status" value="1"/>
</dbReference>
<dbReference type="Gene3D" id="3.30.200.20">
    <property type="entry name" value="Phosphorylase Kinase, domain 1"/>
    <property type="match status" value="1"/>
</dbReference>
<evidence type="ECO:0000256" key="1">
    <source>
        <dbReference type="ARBA" id="ARBA00004479"/>
    </source>
</evidence>
<keyword evidence="10 13" id="KW-0472">Membrane</keyword>
<dbReference type="InterPro" id="IPR013320">
    <property type="entry name" value="ConA-like_dom_sf"/>
</dbReference>
<evidence type="ECO:0000256" key="2">
    <source>
        <dbReference type="ARBA" id="ARBA00008536"/>
    </source>
</evidence>
<dbReference type="AlphaFoldDB" id="A0AAV5EA42"/>
<evidence type="ECO:0000256" key="13">
    <source>
        <dbReference type="SAM" id="Phobius"/>
    </source>
</evidence>
<dbReference type="Pfam" id="PF00139">
    <property type="entry name" value="Lectin_legB"/>
    <property type="match status" value="1"/>
</dbReference>
<comment type="caution">
    <text evidence="15">The sequence shown here is derived from an EMBL/GenBank/DDBJ whole genome shotgun (WGS) entry which is preliminary data.</text>
</comment>
<evidence type="ECO:0000256" key="11">
    <source>
        <dbReference type="PROSITE-ProRule" id="PRU10141"/>
    </source>
</evidence>
<dbReference type="InterPro" id="IPR020635">
    <property type="entry name" value="Tyr_kinase_cat_dom"/>
</dbReference>
<dbReference type="SMART" id="SM00219">
    <property type="entry name" value="TyrKc"/>
    <property type="match status" value="1"/>
</dbReference>
<dbReference type="InterPro" id="IPR011009">
    <property type="entry name" value="Kinase-like_dom_sf"/>
</dbReference>
<evidence type="ECO:0000256" key="10">
    <source>
        <dbReference type="ARBA" id="ARBA00023136"/>
    </source>
</evidence>
<proteinExistence type="inferred from homology"/>
<reference evidence="15" key="2">
    <citation type="submission" date="2021-12" db="EMBL/GenBank/DDBJ databases">
        <title>Resequencing data analysis of finger millet.</title>
        <authorList>
            <person name="Hatakeyama M."/>
            <person name="Aluri S."/>
            <person name="Balachadran M.T."/>
            <person name="Sivarajan S.R."/>
            <person name="Poveda L."/>
            <person name="Shimizu-Inatsugi R."/>
            <person name="Schlapbach R."/>
            <person name="Sreeman S.M."/>
            <person name="Shimizu K.K."/>
        </authorList>
    </citation>
    <scope>NUCLEOTIDE SEQUENCE</scope>
</reference>
<evidence type="ECO:0000259" key="14">
    <source>
        <dbReference type="PROSITE" id="PS50011"/>
    </source>
</evidence>
<feature type="domain" description="Protein kinase" evidence="14">
    <location>
        <begin position="369"/>
        <end position="533"/>
    </location>
</feature>
<dbReference type="Gene3D" id="2.60.120.200">
    <property type="match status" value="1"/>
</dbReference>
<comment type="similarity">
    <text evidence="2">In the N-terminal section; belongs to the leguminous lectin family.</text>
</comment>
<dbReference type="PROSITE" id="PS00107">
    <property type="entry name" value="PROTEIN_KINASE_ATP"/>
    <property type="match status" value="1"/>
</dbReference>
<feature type="region of interest" description="Disordered" evidence="12">
    <location>
        <begin position="178"/>
        <end position="208"/>
    </location>
</feature>
<dbReference type="SUPFAM" id="SSF56112">
    <property type="entry name" value="Protein kinase-like (PK-like)"/>
    <property type="match status" value="1"/>
</dbReference>
<dbReference type="FunFam" id="3.30.200.20:FF:000653">
    <property type="entry name" value="L-type lectin-domain containing receptor kinase S.4"/>
    <property type="match status" value="1"/>
</dbReference>
<evidence type="ECO:0000256" key="12">
    <source>
        <dbReference type="SAM" id="MobiDB-lite"/>
    </source>
</evidence>
<keyword evidence="16" id="KW-1185">Reference proteome</keyword>
<gene>
    <name evidence="15" type="primary">gb07310</name>
    <name evidence="15" type="ORF">PR202_gb07310</name>
</gene>
<evidence type="ECO:0000256" key="8">
    <source>
        <dbReference type="ARBA" id="ARBA00022840"/>
    </source>
</evidence>
<dbReference type="SUPFAM" id="SSF49899">
    <property type="entry name" value="Concanavalin A-like lectins/glucanases"/>
    <property type="match status" value="1"/>
</dbReference>
<dbReference type="GO" id="GO:0030246">
    <property type="term" value="F:carbohydrate binding"/>
    <property type="evidence" value="ECO:0007669"/>
    <property type="project" value="UniProtKB-KW"/>
</dbReference>
<feature type="transmembrane region" description="Helical" evidence="13">
    <location>
        <begin position="314"/>
        <end position="336"/>
    </location>
</feature>
<feature type="region of interest" description="Disordered" evidence="12">
    <location>
        <begin position="81"/>
        <end position="157"/>
    </location>
</feature>
<keyword evidence="6" id="KW-0430">Lectin</keyword>
<evidence type="ECO:0000256" key="4">
    <source>
        <dbReference type="ARBA" id="ARBA00022692"/>
    </source>
</evidence>
<dbReference type="Pfam" id="PF07714">
    <property type="entry name" value="PK_Tyr_Ser-Thr"/>
    <property type="match status" value="1"/>
</dbReference>
<evidence type="ECO:0000256" key="3">
    <source>
        <dbReference type="ARBA" id="ARBA00010217"/>
    </source>
</evidence>
<evidence type="ECO:0000313" key="16">
    <source>
        <dbReference type="Proteomes" id="UP001054889"/>
    </source>
</evidence>
<accession>A0AAV5EA42</accession>
<dbReference type="InterPro" id="IPR001220">
    <property type="entry name" value="Legume_lectin_dom"/>
</dbReference>
<dbReference type="PANTHER" id="PTHR27007">
    <property type="match status" value="1"/>
</dbReference>
<evidence type="ECO:0000256" key="9">
    <source>
        <dbReference type="ARBA" id="ARBA00022989"/>
    </source>
</evidence>
<dbReference type="GO" id="GO:0004713">
    <property type="term" value="F:protein tyrosine kinase activity"/>
    <property type="evidence" value="ECO:0007669"/>
    <property type="project" value="InterPro"/>
</dbReference>
<dbReference type="GO" id="GO:0016020">
    <property type="term" value="C:membrane"/>
    <property type="evidence" value="ECO:0007669"/>
    <property type="project" value="UniProtKB-SubCell"/>
</dbReference>
<dbReference type="GO" id="GO:0051707">
    <property type="term" value="P:response to other organism"/>
    <property type="evidence" value="ECO:0007669"/>
    <property type="project" value="UniProtKB-ARBA"/>
</dbReference>
<keyword evidence="7 11" id="KW-0547">Nucleotide-binding</keyword>
<keyword evidence="4 13" id="KW-0812">Transmembrane</keyword>
<evidence type="ECO:0000256" key="7">
    <source>
        <dbReference type="ARBA" id="ARBA00022741"/>
    </source>
</evidence>
<keyword evidence="8 11" id="KW-0067">ATP-binding</keyword>
<dbReference type="Proteomes" id="UP001054889">
    <property type="component" value="Unassembled WGS sequence"/>
</dbReference>
<name>A0AAV5EA42_ELECO</name>
<evidence type="ECO:0000313" key="15">
    <source>
        <dbReference type="EMBL" id="GJN19989.1"/>
    </source>
</evidence>
<dbReference type="InterPro" id="IPR017441">
    <property type="entry name" value="Protein_kinase_ATP_BS"/>
</dbReference>
<protein>
    <recommendedName>
        <fullName evidence="14">Protein kinase domain-containing protein</fullName>
    </recommendedName>
</protein>
<dbReference type="EMBL" id="BQKI01000074">
    <property type="protein sequence ID" value="GJN19989.1"/>
    <property type="molecule type" value="Genomic_DNA"/>
</dbReference>